<comment type="caution">
    <text evidence="1">The sequence shown here is derived from an EMBL/GenBank/DDBJ whole genome shotgun (WGS) entry which is preliminary data.</text>
</comment>
<proteinExistence type="predicted"/>
<reference evidence="1 2" key="1">
    <citation type="journal article" date="2017" name="Front. Microbiol.">
        <title>New Insights into the Diversity of the Genus Faecalibacterium.</title>
        <authorList>
            <person name="Benevides L."/>
            <person name="Burman S."/>
            <person name="Martin R."/>
            <person name="Robert V."/>
            <person name="Thomas M."/>
            <person name="Miquel S."/>
            <person name="Chain F."/>
            <person name="Sokol H."/>
            <person name="Bermudez-Humaran L.G."/>
            <person name="Morrison M."/>
            <person name="Langella P."/>
            <person name="Azevedo V.A."/>
            <person name="Chatel J.M."/>
            <person name="Soares S."/>
        </authorList>
    </citation>
    <scope>NUCLEOTIDE SEQUENCE [LARGE SCALE GENOMIC DNA]</scope>
    <source>
        <strain evidence="2">CNCM I-4541</strain>
    </source>
</reference>
<accession>A0ACC9D1A9</accession>
<evidence type="ECO:0000313" key="1">
    <source>
        <dbReference type="EMBL" id="PDX61834.1"/>
    </source>
</evidence>
<name>A0ACC9D1A9_9FIRM</name>
<dbReference type="Proteomes" id="UP000220959">
    <property type="component" value="Unassembled WGS sequence"/>
</dbReference>
<gene>
    <name evidence="1" type="ORF">CGS49_04225</name>
</gene>
<protein>
    <submittedName>
        <fullName evidence="1">C4-dicarboxylate ABC transporter</fullName>
    </submittedName>
</protein>
<dbReference type="EMBL" id="NMTR01000011">
    <property type="protein sequence ID" value="PDX61834.1"/>
    <property type="molecule type" value="Genomic_DNA"/>
</dbReference>
<organism evidence="1 2">
    <name type="scientific">Faecalibacterium langellae</name>
    <dbReference type="NCBI Taxonomy" id="3435293"/>
    <lineage>
        <taxon>Bacteria</taxon>
        <taxon>Bacillati</taxon>
        <taxon>Bacillota</taxon>
        <taxon>Clostridia</taxon>
        <taxon>Eubacteriales</taxon>
        <taxon>Oscillospiraceae</taxon>
        <taxon>Faecalibacterium</taxon>
    </lineage>
</organism>
<keyword evidence="2" id="KW-1185">Reference proteome</keyword>
<evidence type="ECO:0000313" key="2">
    <source>
        <dbReference type="Proteomes" id="UP000220959"/>
    </source>
</evidence>
<sequence length="395" mass="43166">MLVYRQGKHVADGTRRTAARTGAAAFRLERRHDKTNEKERISMRIHKITRRNFMKAAGVSALAMGLAACGGSSSTSTAASTAGSGAAAGGEVTGDKVVINIGHINDQSDSWHQGALKFKEYCEANSNGTIEVDVFPNSQLGPEVDMIQGILSDSGTVDITFTGESMQTYQPDLGMIGMPYLIQSDEQMEKVLTGEVGQEFEGLMEACGMKCLGYFTRGPRYITSTKKITNVADCNNLVIRTPQSAMTVAAFQAIGAKPTPMALSEVFTSLQQGTIEAQENPLAMIETQSFYEVCPYLILTAHLRAWVYIAMGLTQYNRLSDSQRAVVDAAGAECQAHEHELFLDNEEKYYNQLQEQGMEFIEVDTKEFADAMVNGVLPILTDSQKKIYDEIEALA</sequence>